<dbReference type="InterPro" id="IPR023840">
    <property type="entry name" value="T7SS_Rv3446c"/>
</dbReference>
<evidence type="ECO:0000256" key="2">
    <source>
        <dbReference type="SAM" id="Phobius"/>
    </source>
</evidence>
<dbReference type="NCBIfam" id="TIGR03931">
    <property type="entry name" value="T7SS_Rv3446c"/>
    <property type="match status" value="1"/>
</dbReference>
<evidence type="ECO:0000256" key="1">
    <source>
        <dbReference type="SAM" id="MobiDB-lite"/>
    </source>
</evidence>
<sequence>MPREPAWKGELMSTVDLILTDSRLWARSESTHWDGAPSVVPASDGTSLVVGEPLQPPSPAVSVVRLAAADRIAFVPMLPTVADAFAAIFGAVLTNLRLPTACERLTVVSPSEWGTRRRAALEAGARRLVGEISVEPLALRVAGLSASTSQQQRIAVVELNSLTTTVTLTGRSGTETWIEACEYEPTIGSADLAEGRGVEAVVDVVDRLLGGRKPSYLVVVGAADPALLDAMRAELSRRYGFGVDLRAMSGVDLVRGGPAMPAAAEPAQFAPQTPWVGSLHEHAAATAPPPKRRTPLLIGAAVVAVVVAAVVAAVVLTRSGDESPTAQPTAARPSAVASPTAAPAPPAETFGRVGAVIPAGWHITNRSGARVDIYPNDGARERISLVQKDLAPGSGVEDVAATLETQIAKRPAGTVGPLQRNVIFGGRPGLSYEETPGDGTTVRWQVLVDSGLQVSVGCQYPTGDWQPIAAVCEKFVGDLRSGA</sequence>
<keyword evidence="2" id="KW-1133">Transmembrane helix</keyword>
<comment type="caution">
    <text evidence="3">The sequence shown here is derived from an EMBL/GenBank/DDBJ whole genome shotgun (WGS) entry which is preliminary data.</text>
</comment>
<dbReference type="AlphaFoldDB" id="A0A231H9L3"/>
<evidence type="ECO:0000313" key="3">
    <source>
        <dbReference type="EMBL" id="OXR45426.1"/>
    </source>
</evidence>
<keyword evidence="2" id="KW-0812">Transmembrane</keyword>
<keyword evidence="2" id="KW-0472">Membrane</keyword>
<organism evidence="3 4">
    <name type="scientific">Nocardia cerradoensis</name>
    <dbReference type="NCBI Taxonomy" id="85688"/>
    <lineage>
        <taxon>Bacteria</taxon>
        <taxon>Bacillati</taxon>
        <taxon>Actinomycetota</taxon>
        <taxon>Actinomycetes</taxon>
        <taxon>Mycobacteriales</taxon>
        <taxon>Nocardiaceae</taxon>
        <taxon>Nocardia</taxon>
    </lineage>
</organism>
<protein>
    <recommendedName>
        <fullName evidence="5">Type VII secretion-associated protein</fullName>
    </recommendedName>
</protein>
<feature type="compositionally biased region" description="Low complexity" evidence="1">
    <location>
        <begin position="328"/>
        <end position="341"/>
    </location>
</feature>
<name>A0A231H9L3_9NOCA</name>
<dbReference type="EMBL" id="NGAF01000004">
    <property type="protein sequence ID" value="OXR45426.1"/>
    <property type="molecule type" value="Genomic_DNA"/>
</dbReference>
<proteinExistence type="predicted"/>
<keyword evidence="4" id="KW-1185">Reference proteome</keyword>
<feature type="region of interest" description="Disordered" evidence="1">
    <location>
        <begin position="319"/>
        <end position="348"/>
    </location>
</feature>
<gene>
    <name evidence="3" type="ORF">B7C42_02551</name>
</gene>
<dbReference type="Proteomes" id="UP000215506">
    <property type="component" value="Unassembled WGS sequence"/>
</dbReference>
<reference evidence="3 4" key="1">
    <citation type="submission" date="2017-07" db="EMBL/GenBank/DDBJ databases">
        <title>First draft Genome Sequence of Nocardia cerradoensis isolated from human infection.</title>
        <authorList>
            <person name="Carrasco G."/>
        </authorList>
    </citation>
    <scope>NUCLEOTIDE SEQUENCE [LARGE SCALE GENOMIC DNA]</scope>
    <source>
        <strain evidence="3 4">CNM20130759</strain>
    </source>
</reference>
<feature type="transmembrane region" description="Helical" evidence="2">
    <location>
        <begin position="296"/>
        <end position="316"/>
    </location>
</feature>
<accession>A0A231H9L3</accession>
<evidence type="ECO:0000313" key="4">
    <source>
        <dbReference type="Proteomes" id="UP000215506"/>
    </source>
</evidence>
<dbReference type="RefSeq" id="WP_143859964.1">
    <property type="nucleotide sequence ID" value="NZ_NGAF01000004.1"/>
</dbReference>
<evidence type="ECO:0008006" key="5">
    <source>
        <dbReference type="Google" id="ProtNLM"/>
    </source>
</evidence>